<organism evidence="1 2">
    <name type="scientific">Rhizophagus clarus</name>
    <dbReference type="NCBI Taxonomy" id="94130"/>
    <lineage>
        <taxon>Eukaryota</taxon>
        <taxon>Fungi</taxon>
        <taxon>Fungi incertae sedis</taxon>
        <taxon>Mucoromycota</taxon>
        <taxon>Glomeromycotina</taxon>
        <taxon>Glomeromycetes</taxon>
        <taxon>Glomerales</taxon>
        <taxon>Glomeraceae</taxon>
        <taxon>Rhizophagus</taxon>
    </lineage>
</organism>
<sequence length="72" mass="8406">MENTSFPCWRRPDRVHFYFMKVEPSDMLDFDGTEHGTQNSAIFDLGICFLPALLIFRRLEFCINPASNSEET</sequence>
<protein>
    <submittedName>
        <fullName evidence="1">Uncharacterized protein</fullName>
    </submittedName>
</protein>
<accession>A0A8H3QDN0</accession>
<dbReference type="AlphaFoldDB" id="A0A8H3QDN0"/>
<proteinExistence type="predicted"/>
<gene>
    <name evidence="1" type="ORF">RCL2_000330800</name>
</gene>
<name>A0A8H3QDN0_9GLOM</name>
<dbReference type="OrthoDB" id="10396255at2759"/>
<dbReference type="Proteomes" id="UP000615446">
    <property type="component" value="Unassembled WGS sequence"/>
</dbReference>
<reference evidence="1" key="1">
    <citation type="submission" date="2019-10" db="EMBL/GenBank/DDBJ databases">
        <title>Conservation and host-specific expression of non-tandemly repeated heterogenous ribosome RNA gene in arbuscular mycorrhizal fungi.</title>
        <authorList>
            <person name="Maeda T."/>
            <person name="Kobayashi Y."/>
            <person name="Nakagawa T."/>
            <person name="Ezawa T."/>
            <person name="Yamaguchi K."/>
            <person name="Bino T."/>
            <person name="Nishimoto Y."/>
            <person name="Shigenobu S."/>
            <person name="Kawaguchi M."/>
        </authorList>
    </citation>
    <scope>NUCLEOTIDE SEQUENCE</scope>
    <source>
        <strain evidence="1">HR1</strain>
    </source>
</reference>
<dbReference type="EMBL" id="BLAL01000018">
    <property type="protein sequence ID" value="GES75903.1"/>
    <property type="molecule type" value="Genomic_DNA"/>
</dbReference>
<comment type="caution">
    <text evidence="1">The sequence shown here is derived from an EMBL/GenBank/DDBJ whole genome shotgun (WGS) entry which is preliminary data.</text>
</comment>
<evidence type="ECO:0000313" key="2">
    <source>
        <dbReference type="Proteomes" id="UP000615446"/>
    </source>
</evidence>
<evidence type="ECO:0000313" key="1">
    <source>
        <dbReference type="EMBL" id="GES75903.1"/>
    </source>
</evidence>